<dbReference type="AlphaFoldDB" id="A0A9D0ZDU9"/>
<sequence length="69" mass="7969">MALCLKDAGCCAQRVEQFLALCDEGRTAEQLRLLAEQRRELLDRVHADERRIDCLDYLIYSIKNKKSAV</sequence>
<evidence type="ECO:0000313" key="1">
    <source>
        <dbReference type="EMBL" id="HIQ78272.1"/>
    </source>
</evidence>
<organism evidence="1 2">
    <name type="scientific">Candidatus Scatomorpha intestinavium</name>
    <dbReference type="NCBI Taxonomy" id="2840922"/>
    <lineage>
        <taxon>Bacteria</taxon>
        <taxon>Bacillati</taxon>
        <taxon>Bacillota</taxon>
        <taxon>Clostridia</taxon>
        <taxon>Eubacteriales</taxon>
        <taxon>Candidatus Scatomorpha</taxon>
    </lineage>
</organism>
<name>A0A9D0ZDU9_9FIRM</name>
<reference evidence="1" key="2">
    <citation type="journal article" date="2021" name="PeerJ">
        <title>Extensive microbial diversity within the chicken gut microbiome revealed by metagenomics and culture.</title>
        <authorList>
            <person name="Gilroy R."/>
            <person name="Ravi A."/>
            <person name="Getino M."/>
            <person name="Pursley I."/>
            <person name="Horton D.L."/>
            <person name="Alikhan N.F."/>
            <person name="Baker D."/>
            <person name="Gharbi K."/>
            <person name="Hall N."/>
            <person name="Watson M."/>
            <person name="Adriaenssens E.M."/>
            <person name="Foster-Nyarko E."/>
            <person name="Jarju S."/>
            <person name="Secka A."/>
            <person name="Antonio M."/>
            <person name="Oren A."/>
            <person name="Chaudhuri R.R."/>
            <person name="La Ragione R."/>
            <person name="Hildebrand F."/>
            <person name="Pallen M.J."/>
        </authorList>
    </citation>
    <scope>NUCLEOTIDE SEQUENCE</scope>
    <source>
        <strain evidence="1">ChiBcolR7-354</strain>
    </source>
</reference>
<accession>A0A9D0ZDU9</accession>
<comment type="caution">
    <text evidence="1">The sequence shown here is derived from an EMBL/GenBank/DDBJ whole genome shotgun (WGS) entry which is preliminary data.</text>
</comment>
<reference evidence="1" key="1">
    <citation type="submission" date="2020-10" db="EMBL/GenBank/DDBJ databases">
        <authorList>
            <person name="Gilroy R."/>
        </authorList>
    </citation>
    <scope>NUCLEOTIDE SEQUENCE</scope>
    <source>
        <strain evidence="1">ChiBcolR7-354</strain>
    </source>
</reference>
<proteinExistence type="predicted"/>
<dbReference type="Proteomes" id="UP000824262">
    <property type="component" value="Unassembled WGS sequence"/>
</dbReference>
<evidence type="ECO:0000313" key="2">
    <source>
        <dbReference type="Proteomes" id="UP000824262"/>
    </source>
</evidence>
<gene>
    <name evidence="1" type="ORF">IAB77_03320</name>
</gene>
<evidence type="ECO:0008006" key="3">
    <source>
        <dbReference type="Google" id="ProtNLM"/>
    </source>
</evidence>
<dbReference type="EMBL" id="DVGA01000035">
    <property type="protein sequence ID" value="HIQ78272.1"/>
    <property type="molecule type" value="Genomic_DNA"/>
</dbReference>
<protein>
    <recommendedName>
        <fullName evidence="3">MerR family transcriptional regulator</fullName>
    </recommendedName>
</protein>